<evidence type="ECO:0000256" key="1">
    <source>
        <dbReference type="SAM" id="SignalP"/>
    </source>
</evidence>
<dbReference type="EMBL" id="BDSP01000169">
    <property type="protein sequence ID" value="GAX21549.1"/>
    <property type="molecule type" value="Genomic_DNA"/>
</dbReference>
<dbReference type="OrthoDB" id="42678at2759"/>
<name>A0A1Z5K5Q2_FISSO</name>
<keyword evidence="3" id="KW-1185">Reference proteome</keyword>
<feature type="signal peptide" evidence="1">
    <location>
        <begin position="1"/>
        <end position="21"/>
    </location>
</feature>
<comment type="caution">
    <text evidence="2">The sequence shown here is derived from an EMBL/GenBank/DDBJ whole genome shotgun (WGS) entry which is preliminary data.</text>
</comment>
<evidence type="ECO:0000313" key="2">
    <source>
        <dbReference type="EMBL" id="GAX21549.1"/>
    </source>
</evidence>
<proteinExistence type="predicted"/>
<gene>
    <name evidence="2" type="ORF">FisN_6Hh440</name>
</gene>
<sequence length="233" mass="24670">MMFISASIFLLLSSQFSAVLSAESCACEAEHLGFAIDCTDTAAMLTAFNALQTSSCATDCSTEDCTMNYYIVQAHHDYCQEGEVPTEIEDGFHDFDTVCVACEIQRAATEGAPDCPIPVCDDGSGDTAYSAMLDAGCLTDCSSEACGTNFLTLVAVHDNCPHESLTTAAEEGLHDMESICTMHVCNSATATESQLVCDDHSHEGETTTTSSVKGLYVKAATGCFFLLSFVASL</sequence>
<dbReference type="InParanoid" id="A0A1Z5K5Q2"/>
<organism evidence="2 3">
    <name type="scientific">Fistulifera solaris</name>
    <name type="common">Oleaginous diatom</name>
    <dbReference type="NCBI Taxonomy" id="1519565"/>
    <lineage>
        <taxon>Eukaryota</taxon>
        <taxon>Sar</taxon>
        <taxon>Stramenopiles</taxon>
        <taxon>Ochrophyta</taxon>
        <taxon>Bacillariophyta</taxon>
        <taxon>Bacillariophyceae</taxon>
        <taxon>Bacillariophycidae</taxon>
        <taxon>Naviculales</taxon>
        <taxon>Naviculaceae</taxon>
        <taxon>Fistulifera</taxon>
    </lineage>
</organism>
<dbReference type="AlphaFoldDB" id="A0A1Z5K5Q2"/>
<dbReference type="Proteomes" id="UP000198406">
    <property type="component" value="Unassembled WGS sequence"/>
</dbReference>
<evidence type="ECO:0000313" key="3">
    <source>
        <dbReference type="Proteomes" id="UP000198406"/>
    </source>
</evidence>
<protein>
    <submittedName>
        <fullName evidence="2">Uncharacterized protein</fullName>
    </submittedName>
</protein>
<feature type="chain" id="PRO_5012441898" evidence="1">
    <location>
        <begin position="22"/>
        <end position="233"/>
    </location>
</feature>
<accession>A0A1Z5K5Q2</accession>
<reference evidence="2 3" key="1">
    <citation type="journal article" date="2015" name="Plant Cell">
        <title>Oil accumulation by the oleaginous diatom Fistulifera solaris as revealed by the genome and transcriptome.</title>
        <authorList>
            <person name="Tanaka T."/>
            <person name="Maeda Y."/>
            <person name="Veluchamy A."/>
            <person name="Tanaka M."/>
            <person name="Abida H."/>
            <person name="Marechal E."/>
            <person name="Bowler C."/>
            <person name="Muto M."/>
            <person name="Sunaga Y."/>
            <person name="Tanaka M."/>
            <person name="Yoshino T."/>
            <person name="Taniguchi T."/>
            <person name="Fukuda Y."/>
            <person name="Nemoto M."/>
            <person name="Matsumoto M."/>
            <person name="Wong P.S."/>
            <person name="Aburatani S."/>
            <person name="Fujibuchi W."/>
        </authorList>
    </citation>
    <scope>NUCLEOTIDE SEQUENCE [LARGE SCALE GENOMIC DNA]</scope>
    <source>
        <strain evidence="2 3">JPCC DA0580</strain>
    </source>
</reference>
<keyword evidence="1" id="KW-0732">Signal</keyword>